<protein>
    <recommendedName>
        <fullName evidence="6">Kinesin motor domain-containing protein</fullName>
    </recommendedName>
</protein>
<dbReference type="Proteomes" id="UP001479436">
    <property type="component" value="Unassembled WGS sequence"/>
</dbReference>
<evidence type="ECO:0000256" key="3">
    <source>
        <dbReference type="PROSITE-ProRule" id="PRU00283"/>
    </source>
</evidence>
<dbReference type="SUPFAM" id="SSF48452">
    <property type="entry name" value="TPR-like"/>
    <property type="match status" value="1"/>
</dbReference>
<evidence type="ECO:0000313" key="7">
    <source>
        <dbReference type="EMBL" id="KAK9723293.1"/>
    </source>
</evidence>
<dbReference type="EMBL" id="JASJQH010006927">
    <property type="protein sequence ID" value="KAK9723293.1"/>
    <property type="molecule type" value="Genomic_DNA"/>
</dbReference>
<proteinExistence type="inferred from homology"/>
<keyword evidence="4" id="KW-0802">TPR repeat</keyword>
<evidence type="ECO:0000256" key="2">
    <source>
        <dbReference type="ARBA" id="ARBA00023175"/>
    </source>
</evidence>
<dbReference type="SUPFAM" id="SSF52540">
    <property type="entry name" value="P-loop containing nucleoside triphosphate hydrolases"/>
    <property type="match status" value="1"/>
</dbReference>
<dbReference type="InterPro" id="IPR011990">
    <property type="entry name" value="TPR-like_helical_dom_sf"/>
</dbReference>
<dbReference type="PRINTS" id="PR00380">
    <property type="entry name" value="KINESINHEAVY"/>
</dbReference>
<comment type="similarity">
    <text evidence="3">Belongs to the TRAFAC class myosin-kinesin ATPase superfamily. Kinesin family.</text>
</comment>
<accession>A0ABR2W8I8</accession>
<feature type="repeat" description="TPR" evidence="4">
    <location>
        <begin position="498"/>
        <end position="531"/>
    </location>
</feature>
<feature type="binding site" evidence="3">
    <location>
        <begin position="102"/>
        <end position="109"/>
    </location>
    <ligand>
        <name>ATP</name>
        <dbReference type="ChEBI" id="CHEBI:30616"/>
    </ligand>
</feature>
<keyword evidence="3" id="KW-0547">Nucleotide-binding</keyword>
<name>A0ABR2W8I8_9FUNG</name>
<dbReference type="InterPro" id="IPR027417">
    <property type="entry name" value="P-loop_NTPase"/>
</dbReference>
<comment type="caution">
    <text evidence="7">The sequence shown here is derived from an EMBL/GenBank/DDBJ whole genome shotgun (WGS) entry which is preliminary data.</text>
</comment>
<dbReference type="InterPro" id="IPR036961">
    <property type="entry name" value="Kinesin_motor_dom_sf"/>
</dbReference>
<dbReference type="InterPro" id="IPR019734">
    <property type="entry name" value="TPR_rpt"/>
</dbReference>
<dbReference type="InterPro" id="IPR001752">
    <property type="entry name" value="Kinesin_motor_dom"/>
</dbReference>
<evidence type="ECO:0000259" key="6">
    <source>
        <dbReference type="PROSITE" id="PS50067"/>
    </source>
</evidence>
<sequence length="675" mass="75122">MTLQGGAKRLSNGTEKNKQDYKVNVVCRVRPFLPHEESDGSVTVEGNSIAIVNQRNKSENLKYSFDSCYGPDAKQRTIFDKDVKPLIQNIFKGLNATVFCYGVTGAGKTHTIQGTDKDPGIIPRTLQRVFKEKKKRPELDIKISYMEIYKENVYDLLVPRESNVGLAIREDSNRNIFVANLSEKTMTSYDQFEKIYTAACKCRSTASTKLNMASSRSHAILSVQVQWRDEERKKTITGKAHLIDLAGSEDNRRTGNGKDRMAESAAINKSLFVLGQVVEALNAGATRIPYRDSKMTRILQDSLGGRSLAMMIVNIAPGQKFYLDTHNTLNFATKSKEIVNKAVVHEVADQPKFVKPTTLSSLGKAQRILPSAPSAPSAPSVSAASTASTISNAPNKRQRLSDTTSDFVVPKKVVKKDRKSDSVIETMEVTAKNKKITDTDLEERVQKILEQKMKEYSGSSQFSSMVNLKKNPLNVKYGQSEAMEIADLLTPSTKTKNAKAYIVRGKLLQQQGQLESALGYFEKAAVFVPNNDKLRKRISGIQAILNDPDYTRTTTTTTTRRIFESSKLRDSTGSGDDYVEEEEEDEEENIEDHKYKYKYGVESEKDLTEIEKEILTIVNSGKLRMIKTLKGVGEKRANQIVDYIGLKGPIATPKELIHAGLSENVIANIVKGNSV</sequence>
<reference evidence="7 8" key="1">
    <citation type="submission" date="2023-04" db="EMBL/GenBank/DDBJ databases">
        <title>Genome of Basidiobolus ranarum AG-B5.</title>
        <authorList>
            <person name="Stajich J.E."/>
            <person name="Carter-House D."/>
            <person name="Gryganskyi A."/>
        </authorList>
    </citation>
    <scope>NUCLEOTIDE SEQUENCE [LARGE SCALE GENOMIC DNA]</scope>
    <source>
        <strain evidence="7 8">AG-B5</strain>
    </source>
</reference>
<gene>
    <name evidence="7" type="ORF">K7432_002040</name>
</gene>
<dbReference type="PANTHER" id="PTHR47969:SF9">
    <property type="entry name" value="KINESIN-LIKE PROTEIN"/>
    <property type="match status" value="1"/>
</dbReference>
<feature type="region of interest" description="Disordered" evidence="5">
    <location>
        <begin position="369"/>
        <end position="404"/>
    </location>
</feature>
<dbReference type="InterPro" id="IPR027640">
    <property type="entry name" value="Kinesin-like_fam"/>
</dbReference>
<dbReference type="SUPFAM" id="SSF47781">
    <property type="entry name" value="RuvA domain 2-like"/>
    <property type="match status" value="1"/>
</dbReference>
<dbReference type="PANTHER" id="PTHR47969">
    <property type="entry name" value="CHROMOSOME-ASSOCIATED KINESIN KIF4A-RELATED"/>
    <property type="match status" value="1"/>
</dbReference>
<feature type="compositionally biased region" description="Acidic residues" evidence="5">
    <location>
        <begin position="577"/>
        <end position="590"/>
    </location>
</feature>
<dbReference type="Gene3D" id="1.25.40.10">
    <property type="entry name" value="Tetratricopeptide repeat domain"/>
    <property type="match status" value="1"/>
</dbReference>
<dbReference type="SMART" id="SM00129">
    <property type="entry name" value="KISc"/>
    <property type="match status" value="1"/>
</dbReference>
<dbReference type="SMART" id="SM00028">
    <property type="entry name" value="TPR"/>
    <property type="match status" value="1"/>
</dbReference>
<dbReference type="Gene3D" id="3.40.850.10">
    <property type="entry name" value="Kinesin motor domain"/>
    <property type="match status" value="1"/>
</dbReference>
<keyword evidence="8" id="KW-1185">Reference proteome</keyword>
<keyword evidence="1" id="KW-0493">Microtubule</keyword>
<evidence type="ECO:0000313" key="8">
    <source>
        <dbReference type="Proteomes" id="UP001479436"/>
    </source>
</evidence>
<dbReference type="Gene3D" id="1.10.150.280">
    <property type="entry name" value="AF1531-like domain"/>
    <property type="match status" value="1"/>
</dbReference>
<dbReference type="PROSITE" id="PS50067">
    <property type="entry name" value="KINESIN_MOTOR_2"/>
    <property type="match status" value="1"/>
</dbReference>
<evidence type="ECO:0000256" key="4">
    <source>
        <dbReference type="PROSITE-ProRule" id="PRU00339"/>
    </source>
</evidence>
<evidence type="ECO:0000256" key="1">
    <source>
        <dbReference type="ARBA" id="ARBA00022701"/>
    </source>
</evidence>
<feature type="compositionally biased region" description="Low complexity" evidence="5">
    <location>
        <begin position="370"/>
        <end position="395"/>
    </location>
</feature>
<dbReference type="InterPro" id="IPR010994">
    <property type="entry name" value="RuvA_2-like"/>
</dbReference>
<organism evidence="7 8">
    <name type="scientific">Basidiobolus ranarum</name>
    <dbReference type="NCBI Taxonomy" id="34480"/>
    <lineage>
        <taxon>Eukaryota</taxon>
        <taxon>Fungi</taxon>
        <taxon>Fungi incertae sedis</taxon>
        <taxon>Zoopagomycota</taxon>
        <taxon>Entomophthoromycotina</taxon>
        <taxon>Basidiobolomycetes</taxon>
        <taxon>Basidiobolales</taxon>
        <taxon>Basidiobolaceae</taxon>
        <taxon>Basidiobolus</taxon>
    </lineage>
</organism>
<evidence type="ECO:0000256" key="5">
    <source>
        <dbReference type="SAM" id="MobiDB-lite"/>
    </source>
</evidence>
<feature type="region of interest" description="Disordered" evidence="5">
    <location>
        <begin position="566"/>
        <end position="590"/>
    </location>
</feature>
<keyword evidence="3" id="KW-0067">ATP-binding</keyword>
<feature type="domain" description="Kinesin motor" evidence="6">
    <location>
        <begin position="22"/>
        <end position="338"/>
    </location>
</feature>
<dbReference type="Pfam" id="PF00225">
    <property type="entry name" value="Kinesin"/>
    <property type="match status" value="1"/>
</dbReference>
<keyword evidence="2 3" id="KW-0505">Motor protein</keyword>
<dbReference type="PROSITE" id="PS50005">
    <property type="entry name" value="TPR"/>
    <property type="match status" value="1"/>
</dbReference>